<comment type="caution">
    <text evidence="2">The sequence shown here is derived from an EMBL/GenBank/DDBJ whole genome shotgun (WGS) entry which is preliminary data.</text>
</comment>
<dbReference type="EMBL" id="BAABDI010000002">
    <property type="protein sequence ID" value="GAA3960025.1"/>
    <property type="molecule type" value="Genomic_DNA"/>
</dbReference>
<sequence length="1267" mass="140122">MPFHYARTLLVALGFAAATPAVAQTPAHTVFLLGNTDQASLPATRLQQLRQTLERQSGPFTVVHLGDIVGNTGLMAKGDTATSQAERTRADALIALVRGLPQGKIYFLPGDKDWANSGPDGLKAVRRLEKYIEKQLPGQNAFIPTNGCPGPEVVDVAPLVRLVAINTPWFTHPFDRPEAPDTDCKTLTKEEFREQLQDLIDETRNKNVLLLGHHPVVSNGVYGGHEPLSRHLSPPVFGTIYAAYRQNVGTPRDLANPRYQELRKELLNTLQSNPGVIYAAAHDYSLQITPFQGNYHIVSGSIAKSEHVGAKGESLYSQSEEGYTTLEYFADGTVKAHVFTFGDKGQAAKDAFATTLFRSACESQGSPLSAGNASKAFAGGRGGELDSRAVPANPFITNCPGVTRTVAEAKPDAPFQATTTVVPGPEYKPTGSKSFFIGDVYRSSWLQPVAVKTLDLNAEKGGLRPTGKGGGRQTTSLKLIAADSSEYVFRSVDKDVTKILPPELRNSIASDILRDVTATANPYSNLPISYMLDQTDILHARPRLFRLPDNQQLGAYREQYANLLGTLEDSPKDPKPNLPGFGGSDEVTRSFGLFRKLYKDHDNKVDAPALARARAFDMLVADFGKHEDNWKWAGYKQQDGGTLYRPIPRDRDQSFTLWNGFLTSLANREWAVPSIEGFQTDFQDMKSLNWPARHLDRFLLQNLSREQWQETAKYLQGKITPAVIDEATAQLPAEIQRLSAKDINRKLKSRIQQLPKAIDEYYLLLARRVDVVGSNKGEVFQVNRTPDGLVRVQLFDRAGDTENPKGAALFDRTFKPNETEEVCLYGLGGRDIFTVTGEGGKRSVLVRVIGGDGKDRIADNSTATGLRARTKVYDLPDTEMQLGPESDNRTSTRPGVNEYDREQFEFNSYRPSVSLFYNANDGFGAGAGVTFLRQGFRKPGYKSMYKFDVQGSANGLLQLTASTRYRYAIGKIDVGAEARLGSYFPFYRFFGLGNNTGFDQTAYDNRFYNARYKGYTLNAFLERTFFQRSVIRVGPTYENYTSSFADNSYLGTIDSRPVDVRPNTSPQRLLGLNGVFDLDLRNRPSFAQRGVRIRVQHDSYTQLNDNSEGTNIKKSTFGLTQAFAEYYGTVQVGIPVTLVVKGGGAKNYGPDAAIPFYKFASIGQNEGLRGYYRNRFSGDAALYYNTELRLALGQVKNGFLPFYYGVFGFYDQGRVYYEGASPGGWKTGYGAGFYIAPVVETLALAVSYQKSVESNLIQVGIGFRLDK</sequence>
<keyword evidence="1" id="KW-0732">Signal</keyword>
<reference evidence="3" key="1">
    <citation type="journal article" date="2019" name="Int. J. Syst. Evol. Microbiol.">
        <title>The Global Catalogue of Microorganisms (GCM) 10K type strain sequencing project: providing services to taxonomists for standard genome sequencing and annotation.</title>
        <authorList>
            <consortium name="The Broad Institute Genomics Platform"/>
            <consortium name="The Broad Institute Genome Sequencing Center for Infectious Disease"/>
            <person name="Wu L."/>
            <person name="Ma J."/>
        </authorList>
    </citation>
    <scope>NUCLEOTIDE SEQUENCE [LARGE SCALE GENOMIC DNA]</scope>
    <source>
        <strain evidence="3">JCM 17217</strain>
    </source>
</reference>
<evidence type="ECO:0000256" key="1">
    <source>
        <dbReference type="SAM" id="SignalP"/>
    </source>
</evidence>
<dbReference type="RefSeq" id="WP_345120380.1">
    <property type="nucleotide sequence ID" value="NZ_BAABDI010000002.1"/>
</dbReference>
<evidence type="ECO:0000313" key="2">
    <source>
        <dbReference type="EMBL" id="GAA3960025.1"/>
    </source>
</evidence>
<dbReference type="SUPFAM" id="SSF56300">
    <property type="entry name" value="Metallo-dependent phosphatases"/>
    <property type="match status" value="1"/>
</dbReference>
<gene>
    <name evidence="2" type="ORF">GCM10022407_03800</name>
</gene>
<evidence type="ECO:0000313" key="3">
    <source>
        <dbReference type="Proteomes" id="UP001501556"/>
    </source>
</evidence>
<protein>
    <submittedName>
        <fullName evidence="2">Metallophosphoesterase</fullName>
    </submittedName>
</protein>
<feature type="chain" id="PRO_5047279766" evidence="1">
    <location>
        <begin position="24"/>
        <end position="1267"/>
    </location>
</feature>
<dbReference type="Gene3D" id="3.60.21.10">
    <property type="match status" value="1"/>
</dbReference>
<proteinExistence type="predicted"/>
<dbReference type="Proteomes" id="UP001501556">
    <property type="component" value="Unassembled WGS sequence"/>
</dbReference>
<dbReference type="Gene3D" id="2.40.160.50">
    <property type="entry name" value="membrane protein fhac: a member of the omp85/tpsb transporter family"/>
    <property type="match status" value="1"/>
</dbReference>
<organism evidence="2 3">
    <name type="scientific">Hymenobacter antarcticus</name>
    <dbReference type="NCBI Taxonomy" id="486270"/>
    <lineage>
        <taxon>Bacteria</taxon>
        <taxon>Pseudomonadati</taxon>
        <taxon>Bacteroidota</taxon>
        <taxon>Cytophagia</taxon>
        <taxon>Cytophagales</taxon>
        <taxon>Hymenobacteraceae</taxon>
        <taxon>Hymenobacter</taxon>
    </lineage>
</organism>
<name>A0ABP7P5F1_9BACT</name>
<feature type="signal peptide" evidence="1">
    <location>
        <begin position="1"/>
        <end position="23"/>
    </location>
</feature>
<keyword evidence="3" id="KW-1185">Reference proteome</keyword>
<accession>A0ABP7P5F1</accession>
<dbReference type="InterPro" id="IPR029052">
    <property type="entry name" value="Metallo-depent_PP-like"/>
</dbReference>